<dbReference type="PROSITE" id="PS50005">
    <property type="entry name" value="TPR"/>
    <property type="match status" value="1"/>
</dbReference>
<sequence>MSFLSKLFGSNSDSKKNVPKQEIQLTDEEKKLIETSITELNAQLDSAVSDDEKADILNNLGIQNQKIGNNDEAIKNFEESLKIKEAFGPAFDGLTKLYNEKRKEAAFNKDDAQIQYWVKKTDDLLAQSKKIMRSR</sequence>
<protein>
    <submittedName>
        <fullName evidence="3">Uncharacterized protein</fullName>
    </submittedName>
</protein>
<dbReference type="PATRIC" id="fig|1423718.3.peg.1519"/>
<name>A0A0R2ADK3_9LACO</name>
<dbReference type="EMBL" id="AYYP01000018">
    <property type="protein sequence ID" value="KRM65229.1"/>
    <property type="molecule type" value="Genomic_DNA"/>
</dbReference>
<dbReference type="SMART" id="SM00028">
    <property type="entry name" value="TPR"/>
    <property type="match status" value="1"/>
</dbReference>
<dbReference type="AlphaFoldDB" id="A0A0R2ADK3"/>
<proteinExistence type="predicted"/>
<keyword evidence="4" id="KW-1185">Reference proteome</keyword>
<feature type="repeat" description="TPR" evidence="1">
    <location>
        <begin position="54"/>
        <end position="87"/>
    </location>
</feature>
<dbReference type="SUPFAM" id="SSF48452">
    <property type="entry name" value="TPR-like"/>
    <property type="match status" value="1"/>
</dbReference>
<evidence type="ECO:0000256" key="2">
    <source>
        <dbReference type="SAM" id="MobiDB-lite"/>
    </source>
</evidence>
<dbReference type="OrthoDB" id="2296990at2"/>
<dbReference type="RefSeq" id="WP_056976334.1">
    <property type="nucleotide sequence ID" value="NZ_AYYP01000018.1"/>
</dbReference>
<accession>A0A0R2ADK3</accession>
<evidence type="ECO:0000256" key="1">
    <source>
        <dbReference type="PROSITE-ProRule" id="PRU00339"/>
    </source>
</evidence>
<evidence type="ECO:0000313" key="3">
    <source>
        <dbReference type="EMBL" id="KRM65229.1"/>
    </source>
</evidence>
<comment type="caution">
    <text evidence="3">The sequence shown here is derived from an EMBL/GenBank/DDBJ whole genome shotgun (WGS) entry which is preliminary data.</text>
</comment>
<keyword evidence="1" id="KW-0802">TPR repeat</keyword>
<dbReference type="Proteomes" id="UP000051008">
    <property type="component" value="Unassembled WGS sequence"/>
</dbReference>
<dbReference type="Gene3D" id="1.25.40.10">
    <property type="entry name" value="Tetratricopeptide repeat domain"/>
    <property type="match status" value="1"/>
</dbReference>
<organism evidence="3 4">
    <name type="scientific">Ligilactobacillus agilis DSM 20509</name>
    <dbReference type="NCBI Taxonomy" id="1423718"/>
    <lineage>
        <taxon>Bacteria</taxon>
        <taxon>Bacillati</taxon>
        <taxon>Bacillota</taxon>
        <taxon>Bacilli</taxon>
        <taxon>Lactobacillales</taxon>
        <taxon>Lactobacillaceae</taxon>
        <taxon>Ligilactobacillus</taxon>
    </lineage>
</organism>
<dbReference type="InterPro" id="IPR019734">
    <property type="entry name" value="TPR_rpt"/>
</dbReference>
<feature type="region of interest" description="Disordered" evidence="2">
    <location>
        <begin position="1"/>
        <end position="22"/>
    </location>
</feature>
<dbReference type="InterPro" id="IPR011990">
    <property type="entry name" value="TPR-like_helical_dom_sf"/>
</dbReference>
<gene>
    <name evidence="3" type="ORF">FC14_GL001455</name>
</gene>
<reference evidence="3 4" key="1">
    <citation type="journal article" date="2015" name="Genome Announc.">
        <title>Expanding the biotechnology potential of lactobacilli through comparative genomics of 213 strains and associated genera.</title>
        <authorList>
            <person name="Sun Z."/>
            <person name="Harris H.M."/>
            <person name="McCann A."/>
            <person name="Guo C."/>
            <person name="Argimon S."/>
            <person name="Zhang W."/>
            <person name="Yang X."/>
            <person name="Jeffery I.B."/>
            <person name="Cooney J.C."/>
            <person name="Kagawa T.F."/>
            <person name="Liu W."/>
            <person name="Song Y."/>
            <person name="Salvetti E."/>
            <person name="Wrobel A."/>
            <person name="Rasinkangas P."/>
            <person name="Parkhill J."/>
            <person name="Rea M.C."/>
            <person name="O'Sullivan O."/>
            <person name="Ritari J."/>
            <person name="Douillard F.P."/>
            <person name="Paul Ross R."/>
            <person name="Yang R."/>
            <person name="Briner A.E."/>
            <person name="Felis G.E."/>
            <person name="de Vos W.M."/>
            <person name="Barrangou R."/>
            <person name="Klaenhammer T.R."/>
            <person name="Caufield P.W."/>
            <person name="Cui Y."/>
            <person name="Zhang H."/>
            <person name="O'Toole P.W."/>
        </authorList>
    </citation>
    <scope>NUCLEOTIDE SEQUENCE [LARGE SCALE GENOMIC DNA]</scope>
    <source>
        <strain evidence="3 4">DSM 20509</strain>
    </source>
</reference>
<evidence type="ECO:0000313" key="4">
    <source>
        <dbReference type="Proteomes" id="UP000051008"/>
    </source>
</evidence>